<protein>
    <submittedName>
        <fullName evidence="7">Cilia- and flagella-associated protein 73</fullName>
    </submittedName>
</protein>
<feature type="domain" description="DUF4200" evidence="5">
    <location>
        <begin position="34"/>
        <end position="151"/>
    </location>
</feature>
<evidence type="ECO:0000259" key="5">
    <source>
        <dbReference type="Pfam" id="PF13863"/>
    </source>
</evidence>
<dbReference type="Pfam" id="PF13863">
    <property type="entry name" value="DUF4200"/>
    <property type="match status" value="1"/>
</dbReference>
<keyword evidence="3" id="KW-0966">Cell projection</keyword>
<keyword evidence="2 4" id="KW-0175">Coiled coil</keyword>
<dbReference type="GO" id="GO:0005929">
    <property type="term" value="C:cilium"/>
    <property type="evidence" value="ECO:0007669"/>
    <property type="project" value="UniProtKB-SubCell"/>
</dbReference>
<comment type="subcellular location">
    <subcellularLocation>
        <location evidence="1">Cell projection</location>
        <location evidence="1">Cilium</location>
    </subcellularLocation>
</comment>
<gene>
    <name evidence="7" type="primary">Cfap73</name>
</gene>
<evidence type="ECO:0000313" key="7">
    <source>
        <dbReference type="RefSeq" id="XP_004636056.1"/>
    </source>
</evidence>
<dbReference type="CTD" id="387885"/>
<keyword evidence="7" id="KW-0282">Flagellum</keyword>
<accession>A0A6P3FEH2</accession>
<dbReference type="PANTHER" id="PTHR21683:SF9">
    <property type="entry name" value="CILIA- AND FLAGELLA-ASSOCIATED PROTEIN 73"/>
    <property type="match status" value="1"/>
</dbReference>
<dbReference type="InterPro" id="IPR051147">
    <property type="entry name" value="CFAP_domain-containing"/>
</dbReference>
<dbReference type="GO" id="GO:0005856">
    <property type="term" value="C:cytoskeleton"/>
    <property type="evidence" value="ECO:0007669"/>
    <property type="project" value="UniProtKB-ARBA"/>
</dbReference>
<dbReference type="GeneID" id="101587059"/>
<dbReference type="AlphaFoldDB" id="A0A6P3FEH2"/>
<sequence length="311" mass="36564">MAVPREEYFRLVWQEKVPKKQEQSVDHFPPVLRLLEKRQELEEADRELQARKEEFHTTMAALQHRWEQLEQKERELKGSLGRFDKFLQEAEARRGRALRRAVEERERAGRREAEAQRLRAQLEDLRRERARLQRRLGHLEPCARLLERALEQLPEFQEVHELVVRFEGLVDTRVALRQAEHERRVELAAARAGLQRLRDAGQDELLALSQRRSELQDRLEAAREHRLQWESRWIQIQSTAAEKTLLLGRARMAALNLAQVVSQHQRQPPVLDVEDTEAQLEQVKQFILDLSATLASLRQAELGATAPTRLR</sequence>
<evidence type="ECO:0000313" key="6">
    <source>
        <dbReference type="Proteomes" id="UP000515203"/>
    </source>
</evidence>
<organism evidence="6 7">
    <name type="scientific">Octodon degus</name>
    <name type="common">Degu</name>
    <name type="synonym">Sciurus degus</name>
    <dbReference type="NCBI Taxonomy" id="10160"/>
    <lineage>
        <taxon>Eukaryota</taxon>
        <taxon>Metazoa</taxon>
        <taxon>Chordata</taxon>
        <taxon>Craniata</taxon>
        <taxon>Vertebrata</taxon>
        <taxon>Euteleostomi</taxon>
        <taxon>Mammalia</taxon>
        <taxon>Eutheria</taxon>
        <taxon>Euarchontoglires</taxon>
        <taxon>Glires</taxon>
        <taxon>Rodentia</taxon>
        <taxon>Hystricomorpha</taxon>
        <taxon>Octodontidae</taxon>
        <taxon>Octodon</taxon>
    </lineage>
</organism>
<evidence type="ECO:0000256" key="3">
    <source>
        <dbReference type="ARBA" id="ARBA00023069"/>
    </source>
</evidence>
<dbReference type="RefSeq" id="XP_004636056.1">
    <property type="nucleotide sequence ID" value="XM_004635999.2"/>
</dbReference>
<evidence type="ECO:0000256" key="4">
    <source>
        <dbReference type="SAM" id="Coils"/>
    </source>
</evidence>
<feature type="coiled-coil region" evidence="4">
    <location>
        <begin position="205"/>
        <end position="232"/>
    </location>
</feature>
<feature type="coiled-coil region" evidence="4">
    <location>
        <begin position="31"/>
        <end position="135"/>
    </location>
</feature>
<dbReference type="InParanoid" id="A0A6P3FEH2"/>
<dbReference type="InterPro" id="IPR025252">
    <property type="entry name" value="DUF4200"/>
</dbReference>
<dbReference type="Proteomes" id="UP000515203">
    <property type="component" value="Unplaced"/>
</dbReference>
<keyword evidence="3" id="KW-0969">Cilium</keyword>
<evidence type="ECO:0000256" key="2">
    <source>
        <dbReference type="ARBA" id="ARBA00023054"/>
    </source>
</evidence>
<reference evidence="7" key="1">
    <citation type="submission" date="2025-08" db="UniProtKB">
        <authorList>
            <consortium name="RefSeq"/>
        </authorList>
    </citation>
    <scope>IDENTIFICATION</scope>
</reference>
<dbReference type="PANTHER" id="PTHR21683">
    <property type="entry name" value="COILED-COIL DOMAIN-CONTAINING PROTEIN 42 LIKE-2-LIKE-RELATED"/>
    <property type="match status" value="1"/>
</dbReference>
<name>A0A6P3FEH2_OCTDE</name>
<evidence type="ECO:0000256" key="1">
    <source>
        <dbReference type="ARBA" id="ARBA00004138"/>
    </source>
</evidence>
<keyword evidence="6" id="KW-1185">Reference proteome</keyword>
<proteinExistence type="predicted"/>
<dbReference type="OrthoDB" id="10264298at2759"/>